<keyword evidence="9" id="KW-1185">Reference proteome</keyword>
<dbReference type="SMART" id="SM00812">
    <property type="entry name" value="Alpha_L_fucos"/>
    <property type="match status" value="1"/>
</dbReference>
<dbReference type="SUPFAM" id="SSF51445">
    <property type="entry name" value="(Trans)glycosidases"/>
    <property type="match status" value="1"/>
</dbReference>
<dbReference type="Gene3D" id="3.20.20.80">
    <property type="entry name" value="Glycosidases"/>
    <property type="match status" value="1"/>
</dbReference>
<feature type="domain" description="Glycoside hydrolase family 29 N-terminal" evidence="7">
    <location>
        <begin position="33"/>
        <end position="427"/>
    </location>
</feature>
<evidence type="ECO:0000256" key="5">
    <source>
        <dbReference type="ARBA" id="ARBA00022801"/>
    </source>
</evidence>
<evidence type="ECO:0000313" key="8">
    <source>
        <dbReference type="EMBL" id="MCG2616222.1"/>
    </source>
</evidence>
<dbReference type="InterPro" id="IPR057739">
    <property type="entry name" value="Glyco_hydro_29_N"/>
</dbReference>
<keyword evidence="6" id="KW-0326">Glycosidase</keyword>
<keyword evidence="4" id="KW-0732">Signal</keyword>
<keyword evidence="5" id="KW-0378">Hydrolase</keyword>
<evidence type="ECO:0000256" key="2">
    <source>
        <dbReference type="ARBA" id="ARBA00007951"/>
    </source>
</evidence>
<sequence length="544" mass="61511">MKHKLLIAATFLQCSLAAQEKFISPVGPDAEPVAPGKFQPNWRSLKQYKVPEWYRNAKFGIWAHWGPQCQPGQGDWYARFMYNEGSAQYNWHVKNYGHPSKAGFKEVIHSWKADKWDPEKLVALYKRAGAQYFFAMANHHDNLDLWDSKYQEWNAVKVGPQKDILEGWAKAAKKHNLPLGLSVHAAHAWSWFETAQRSDTAGPFKGVPYDGKLTKADGKGTWWEGLDPQALYTQNHPLSQGSEHTGKIHSQWDWGNGVSVPSVEYCEKFYNRTVDMINRFKPELLYFDDTALPLYPVSDAGLKIAAHFYNSNMASHNGKLDAVLFGKILTAEQKECLVWDVERGAPDKIQDLPWQTCTCIGDWHYNDAVYENNRYKTGKSVIHMLVDVISKNGNLLLNIPVRGDGSIDDKEIAVLEDIAAWMEINKESIFDTRPWKVFGEGPSVEASNPINAQGFNEGKIKFTAKDIRFNQNGNVLYVTLMGKPDENIIIKNLGTSLSPGIKIKKVELLGSRVKLNWKQQAAGLEIIKPSTIPDEIAAVFKVYL</sequence>
<dbReference type="PIRSF" id="PIRSF001092">
    <property type="entry name" value="Alpha-L-fucosidase"/>
    <property type="match status" value="1"/>
</dbReference>
<dbReference type="InterPro" id="IPR016286">
    <property type="entry name" value="FUC_metazoa-typ"/>
</dbReference>
<dbReference type="InterPro" id="IPR017853">
    <property type="entry name" value="GH"/>
</dbReference>
<evidence type="ECO:0000256" key="6">
    <source>
        <dbReference type="ARBA" id="ARBA00023295"/>
    </source>
</evidence>
<evidence type="ECO:0000256" key="3">
    <source>
        <dbReference type="ARBA" id="ARBA00012662"/>
    </source>
</evidence>
<comment type="similarity">
    <text evidence="2">Belongs to the glycosyl hydrolase 29 family.</text>
</comment>
<evidence type="ECO:0000259" key="7">
    <source>
        <dbReference type="Pfam" id="PF01120"/>
    </source>
</evidence>
<gene>
    <name evidence="8" type="ORF">LZZ85_18130</name>
</gene>
<organism evidence="8 9">
    <name type="scientific">Terrimonas ginsenosidimutans</name>
    <dbReference type="NCBI Taxonomy" id="2908004"/>
    <lineage>
        <taxon>Bacteria</taxon>
        <taxon>Pseudomonadati</taxon>
        <taxon>Bacteroidota</taxon>
        <taxon>Chitinophagia</taxon>
        <taxon>Chitinophagales</taxon>
        <taxon>Chitinophagaceae</taxon>
        <taxon>Terrimonas</taxon>
    </lineage>
</organism>
<dbReference type="Proteomes" id="UP001165367">
    <property type="component" value="Unassembled WGS sequence"/>
</dbReference>
<protein>
    <recommendedName>
        <fullName evidence="3">alpha-L-fucosidase</fullName>
        <ecNumber evidence="3">3.2.1.51</ecNumber>
    </recommendedName>
</protein>
<dbReference type="PANTHER" id="PTHR10030:SF37">
    <property type="entry name" value="ALPHA-L-FUCOSIDASE-RELATED"/>
    <property type="match status" value="1"/>
</dbReference>
<dbReference type="InterPro" id="IPR013780">
    <property type="entry name" value="Glyco_hydro_b"/>
</dbReference>
<reference evidence="8" key="1">
    <citation type="submission" date="2022-01" db="EMBL/GenBank/DDBJ databases">
        <authorList>
            <person name="Jo J.-H."/>
            <person name="Im W.-T."/>
        </authorList>
    </citation>
    <scope>NUCLEOTIDE SEQUENCE</scope>
    <source>
        <strain evidence="8">NA20</strain>
    </source>
</reference>
<dbReference type="EMBL" id="JAKLTR010000012">
    <property type="protein sequence ID" value="MCG2616222.1"/>
    <property type="molecule type" value="Genomic_DNA"/>
</dbReference>
<comment type="function">
    <text evidence="1">Alpha-L-fucosidase is responsible for hydrolyzing the alpha-1,6-linked fucose joined to the reducing-end N-acetylglucosamine of the carbohydrate moieties of glycoproteins.</text>
</comment>
<proteinExistence type="inferred from homology"/>
<accession>A0ABS9KV48</accession>
<evidence type="ECO:0000313" key="9">
    <source>
        <dbReference type="Proteomes" id="UP001165367"/>
    </source>
</evidence>
<dbReference type="EC" id="3.2.1.51" evidence="3"/>
<dbReference type="Pfam" id="PF01120">
    <property type="entry name" value="Alpha_L_fucos"/>
    <property type="match status" value="1"/>
</dbReference>
<evidence type="ECO:0000256" key="4">
    <source>
        <dbReference type="ARBA" id="ARBA00022729"/>
    </source>
</evidence>
<name>A0ABS9KV48_9BACT</name>
<dbReference type="PANTHER" id="PTHR10030">
    <property type="entry name" value="ALPHA-L-FUCOSIDASE"/>
    <property type="match status" value="1"/>
</dbReference>
<comment type="caution">
    <text evidence="8">The sequence shown here is derived from an EMBL/GenBank/DDBJ whole genome shotgun (WGS) entry which is preliminary data.</text>
</comment>
<dbReference type="Gene3D" id="2.60.40.1180">
    <property type="entry name" value="Golgi alpha-mannosidase II"/>
    <property type="match status" value="1"/>
</dbReference>
<evidence type="ECO:0000256" key="1">
    <source>
        <dbReference type="ARBA" id="ARBA00004071"/>
    </source>
</evidence>
<dbReference type="InterPro" id="IPR000933">
    <property type="entry name" value="Glyco_hydro_29"/>
</dbReference>
<dbReference type="RefSeq" id="WP_237874759.1">
    <property type="nucleotide sequence ID" value="NZ_JAKLTR010000012.1"/>
</dbReference>